<dbReference type="AlphaFoldDB" id="A0A381DIM7"/>
<reference evidence="3 4" key="1">
    <citation type="submission" date="2018-06" db="EMBL/GenBank/DDBJ databases">
        <authorList>
            <consortium name="Pathogen Informatics"/>
            <person name="Doyle S."/>
        </authorList>
    </citation>
    <scope>NUCLEOTIDE SEQUENCE [LARGE SCALE GENOMIC DNA]</scope>
    <source>
        <strain evidence="3 4">NCTC12475</strain>
    </source>
</reference>
<protein>
    <submittedName>
        <fullName evidence="3">Protein YabJ</fullName>
        <ecNumber evidence="3">3.6.3.27</ecNumber>
    </submittedName>
</protein>
<evidence type="ECO:0000313" key="3">
    <source>
        <dbReference type="EMBL" id="SUX10552.1"/>
    </source>
</evidence>
<dbReference type="InterPro" id="IPR027417">
    <property type="entry name" value="P-loop_NTPase"/>
</dbReference>
<dbReference type="Proteomes" id="UP000254920">
    <property type="component" value="Unassembled WGS sequence"/>
</dbReference>
<gene>
    <name evidence="3" type="primary">pstB_1</name>
    <name evidence="3" type="ORF">NCTC12475_00749</name>
</gene>
<evidence type="ECO:0000256" key="1">
    <source>
        <dbReference type="ARBA" id="ARBA00022741"/>
    </source>
</evidence>
<dbReference type="SUPFAM" id="SSF52540">
    <property type="entry name" value="P-loop containing nucleoside triphosphate hydrolases"/>
    <property type="match status" value="1"/>
</dbReference>
<dbReference type="GO" id="GO:0016887">
    <property type="term" value="F:ATP hydrolysis activity"/>
    <property type="evidence" value="ECO:0007669"/>
    <property type="project" value="InterPro"/>
</dbReference>
<accession>A0A381DIM7</accession>
<name>A0A381DIM7_9BACT</name>
<dbReference type="PANTHER" id="PTHR43423:SF1">
    <property type="entry name" value="ABC TRANSPORTER I FAMILY MEMBER 17"/>
    <property type="match status" value="1"/>
</dbReference>
<keyword evidence="4" id="KW-1185">Reference proteome</keyword>
<dbReference type="OrthoDB" id="9809450at2"/>
<dbReference type="SMART" id="SM00382">
    <property type="entry name" value="AAA"/>
    <property type="match status" value="1"/>
</dbReference>
<keyword evidence="1" id="KW-0547">Nucleotide-binding</keyword>
<dbReference type="STRING" id="32024.GCA_000788295_01168"/>
<dbReference type="PANTHER" id="PTHR43423">
    <property type="entry name" value="ABC TRANSPORTER I FAMILY MEMBER 17"/>
    <property type="match status" value="1"/>
</dbReference>
<dbReference type="EMBL" id="UFVD01000001">
    <property type="protein sequence ID" value="SUX10552.1"/>
    <property type="molecule type" value="Genomic_DNA"/>
</dbReference>
<dbReference type="GeneID" id="93091182"/>
<sequence>MILKNITQIYKNQKVLNISNLNINESNITGLLGSNGSGKSTLLRILSHIENPVSGEIKSNLDKKDISILLPEPMLLKRSVKQNFIFALKAYDDIKDSYDERISMALSMVGLDSSFLNKKHYELSSGQTTRLAFAILIATRRKFMLLDEPTNSIDLMSSKLFAKSIKTLNKDYGCGFVIASHDEKWLSEICDENVFLYKGSVSKFELKNIFNCENSLINFGSNLNITLPDDFKNASKVALNPAKIIITKDNLSYEGFLHSLSVISNKRFLIKIKFGDYLLKTVVKIQDFPNLKVGDKINFYIDKSGFLALE</sequence>
<organism evidence="3 4">
    <name type="scientific">Campylobacter sputorum subsp. sputorum</name>
    <dbReference type="NCBI Taxonomy" id="32024"/>
    <lineage>
        <taxon>Bacteria</taxon>
        <taxon>Pseudomonadati</taxon>
        <taxon>Campylobacterota</taxon>
        <taxon>Epsilonproteobacteria</taxon>
        <taxon>Campylobacterales</taxon>
        <taxon>Campylobacteraceae</taxon>
        <taxon>Campylobacter</taxon>
    </lineage>
</organism>
<dbReference type="NCBIfam" id="NF041774">
    <property type="entry name" value="tung_ATPbind_TupC"/>
    <property type="match status" value="1"/>
</dbReference>
<dbReference type="InterPro" id="IPR003593">
    <property type="entry name" value="AAA+_ATPase"/>
</dbReference>
<dbReference type="Pfam" id="PF00005">
    <property type="entry name" value="ABC_tran"/>
    <property type="match status" value="1"/>
</dbReference>
<dbReference type="InterPro" id="IPR053569">
    <property type="entry name" value="Tungstate_ABC_transporter"/>
</dbReference>
<dbReference type="EC" id="3.6.3.27" evidence="3"/>
<keyword evidence="3" id="KW-0378">Hydrolase</keyword>
<dbReference type="PROSITE" id="PS50893">
    <property type="entry name" value="ABC_TRANSPORTER_2"/>
    <property type="match status" value="1"/>
</dbReference>
<keyword evidence="2" id="KW-0067">ATP-binding</keyword>
<evidence type="ECO:0000256" key="2">
    <source>
        <dbReference type="ARBA" id="ARBA00022840"/>
    </source>
</evidence>
<proteinExistence type="predicted"/>
<dbReference type="Gene3D" id="3.40.50.300">
    <property type="entry name" value="P-loop containing nucleotide triphosphate hydrolases"/>
    <property type="match status" value="1"/>
</dbReference>
<dbReference type="GO" id="GO:0005524">
    <property type="term" value="F:ATP binding"/>
    <property type="evidence" value="ECO:0007669"/>
    <property type="project" value="UniProtKB-KW"/>
</dbReference>
<evidence type="ECO:0000313" key="4">
    <source>
        <dbReference type="Proteomes" id="UP000254920"/>
    </source>
</evidence>
<dbReference type="RefSeq" id="WP_089182946.1">
    <property type="nucleotide sequence ID" value="NZ_CP043427.1"/>
</dbReference>
<dbReference type="InterPro" id="IPR003439">
    <property type="entry name" value="ABC_transporter-like_ATP-bd"/>
</dbReference>